<comment type="caution">
    <text evidence="1">The sequence shown here is derived from an EMBL/GenBank/DDBJ whole genome shotgun (WGS) entry which is preliminary data.</text>
</comment>
<evidence type="ECO:0008006" key="3">
    <source>
        <dbReference type="Google" id="ProtNLM"/>
    </source>
</evidence>
<dbReference type="InterPro" id="IPR031321">
    <property type="entry name" value="UCP012641"/>
</dbReference>
<sequence>MRVFSNPVGPGTLWFDNLATADGTPVGYDPQARAFVASPPYCVNREVIGCNWIAPEPGTFCRSCAMTALAPDRSIPNAVPNWALTEAAKRWLLDNLGRWNWFRPEDRGTRPVFHMLAEGPTPVSMGHIEGVVTISVAEADEVIRTTRRQALDEPYRTMIGHMRHEIAHMLWWRLSLRQDFLDAFRALFGDERADYSAALQRHYHNGPPPDWRSHYLTSYASSHPHEDWAETAANLLHLTDIADSFAASGLQSPVLPEAGWDAYSETDPARLIHIAASLSIGINHVNRSMGLSDIYPFVLSEAAHRKLAFVHEWLRRGALGR</sequence>
<evidence type="ECO:0000313" key="1">
    <source>
        <dbReference type="EMBL" id="TQE93598.1"/>
    </source>
</evidence>
<dbReference type="AlphaFoldDB" id="A0A540VA14"/>
<dbReference type="Gene3D" id="3.40.390.70">
    <property type="match status" value="1"/>
</dbReference>
<gene>
    <name evidence="1" type="ORF">FKY71_18110</name>
</gene>
<protein>
    <recommendedName>
        <fullName evidence="3">Zinc-ribbon domain-containing protein</fullName>
    </recommendedName>
</protein>
<reference evidence="1 2" key="1">
    <citation type="submission" date="2019-06" db="EMBL/GenBank/DDBJ databases">
        <title>Metagenome assembled Genome of Spiribacter salinus SL48-SHIP from the microbial mat of Salt Lake 48 (Novosibirsk region, Russia).</title>
        <authorList>
            <person name="Shipova A."/>
            <person name="Rozanov A.S."/>
            <person name="Bryanskaya A.V."/>
            <person name="Peltek S.E."/>
        </authorList>
    </citation>
    <scope>NUCLEOTIDE SEQUENCE [LARGE SCALE GENOMIC DNA]</scope>
    <source>
        <strain evidence="1">SL48-SHIP-2</strain>
    </source>
</reference>
<accession>A0A540VA14</accession>
<evidence type="ECO:0000313" key="2">
    <source>
        <dbReference type="Proteomes" id="UP000315400"/>
    </source>
</evidence>
<dbReference type="Proteomes" id="UP000315400">
    <property type="component" value="Unassembled WGS sequence"/>
</dbReference>
<proteinExistence type="predicted"/>
<name>A0A540VA14_9GAMM</name>
<dbReference type="Pfam" id="PF15887">
    <property type="entry name" value="Peptidase_Mx"/>
    <property type="match status" value="1"/>
</dbReference>
<dbReference type="EMBL" id="VIFK01000460">
    <property type="protein sequence ID" value="TQE93598.1"/>
    <property type="molecule type" value="Genomic_DNA"/>
</dbReference>
<organism evidence="1 2">
    <name type="scientific">Spiribacter salinus</name>
    <dbReference type="NCBI Taxonomy" id="1335746"/>
    <lineage>
        <taxon>Bacteria</taxon>
        <taxon>Pseudomonadati</taxon>
        <taxon>Pseudomonadota</taxon>
        <taxon>Gammaproteobacteria</taxon>
        <taxon>Chromatiales</taxon>
        <taxon>Ectothiorhodospiraceae</taxon>
        <taxon>Spiribacter</taxon>
    </lineage>
</organism>
<dbReference type="PIRSF" id="PIRSF012641">
    <property type="entry name" value="UCP012641"/>
    <property type="match status" value="1"/>
</dbReference>